<keyword evidence="3" id="KW-1185">Reference proteome</keyword>
<keyword evidence="1" id="KW-1133">Transmembrane helix</keyword>
<dbReference type="CTD" id="187950"/>
<dbReference type="AGR" id="WB:WBGene00020150"/>
<dbReference type="GeneID" id="187950"/>
<dbReference type="InterPro" id="IPR019428">
    <property type="entry name" value="7TM_GPCR_serpentine_rcpt_Str"/>
</dbReference>
<dbReference type="EMBL" id="BX284602">
    <property type="protein sequence ID" value="CTQ86529.1"/>
    <property type="molecule type" value="Genomic_DNA"/>
</dbReference>
<feature type="transmembrane region" description="Helical" evidence="1">
    <location>
        <begin position="6"/>
        <end position="25"/>
    </location>
</feature>
<dbReference type="AlphaFoldDB" id="A0A0K3AR48"/>
<sequence>MIQFQTIVCAAGLLSNIIVPSVVTLQTRYIDKVQENLILYNAAMNGLFSLCALLSKQEFLFGDRSFTIRAKPHSSVLAPYIHCIQPFVLLFFAAKSAMYAISLVYNMGRHQKKKTIRNSFQSMKIIIWMLMPLSIGWIWFLPDAVITVLGKNNTVNAASSIKDLEYSVICFSELTSYSVLALITVYLNTAMLLFYKCAKFVYLMPIIQSEYRIKKERVILWTLICQIITQLIFLHFNVVVVMFMVLAGNGKNGYGAFFIDYALCSPMFETLGTLILLEPCARLFNYRATQTATVRPALINFERINHSEPQFKAKPPPKNDDIVN</sequence>
<name>A0A0K3AR48_CAEEL</name>
<feature type="transmembrane region" description="Helical" evidence="1">
    <location>
        <begin position="84"/>
        <end position="105"/>
    </location>
</feature>
<evidence type="ECO:0000313" key="3">
    <source>
        <dbReference type="Proteomes" id="UP000001940"/>
    </source>
</evidence>
<protein>
    <submittedName>
        <fullName evidence="2">Serpentine receptor class gamma</fullName>
    </submittedName>
</protein>
<organism evidence="2 3">
    <name type="scientific">Caenorhabditis elegans</name>
    <dbReference type="NCBI Taxonomy" id="6239"/>
    <lineage>
        <taxon>Eukaryota</taxon>
        <taxon>Metazoa</taxon>
        <taxon>Ecdysozoa</taxon>
        <taxon>Nematoda</taxon>
        <taxon>Chromadorea</taxon>
        <taxon>Rhabditida</taxon>
        <taxon>Rhabditina</taxon>
        <taxon>Rhabditomorpha</taxon>
        <taxon>Rhabditoidea</taxon>
        <taxon>Rhabditidae</taxon>
        <taxon>Peloderinae</taxon>
        <taxon>Caenorhabditis</taxon>
    </lineage>
</organism>
<feature type="transmembrane region" description="Helical" evidence="1">
    <location>
        <begin position="218"/>
        <end position="247"/>
    </location>
</feature>
<evidence type="ECO:0000256" key="1">
    <source>
        <dbReference type="SAM" id="Phobius"/>
    </source>
</evidence>
<proteinExistence type="predicted"/>
<keyword evidence="1" id="KW-0472">Membrane</keyword>
<gene>
    <name evidence="2" type="ORF">CELE_T01D1.5</name>
    <name evidence="2 4" type="ORF">T01D1.5</name>
</gene>
<feature type="transmembrane region" description="Helical" evidence="1">
    <location>
        <begin position="125"/>
        <end position="142"/>
    </location>
</feature>
<feature type="transmembrane region" description="Helical" evidence="1">
    <location>
        <begin position="253"/>
        <end position="277"/>
    </location>
</feature>
<dbReference type="KEGG" id="cel:CELE_T01D1.5"/>
<evidence type="ECO:0000313" key="4">
    <source>
        <dbReference type="WormBase" id="T01D1.5"/>
    </source>
</evidence>
<feature type="transmembrane region" description="Helical" evidence="1">
    <location>
        <begin position="174"/>
        <end position="197"/>
    </location>
</feature>
<evidence type="ECO:0000313" key="2">
    <source>
        <dbReference type="EMBL" id="CTQ86529.1"/>
    </source>
</evidence>
<keyword evidence="1" id="KW-0812">Transmembrane</keyword>
<dbReference type="InParanoid" id="A0A0K3AR48"/>
<feature type="transmembrane region" description="Helical" evidence="1">
    <location>
        <begin position="37"/>
        <end position="55"/>
    </location>
</feature>
<reference evidence="2 3" key="1">
    <citation type="journal article" date="1998" name="Science">
        <title>Genome sequence of the nematode C. elegans: a platform for investigating biology.</title>
        <authorList>
            <consortium name="The C. elegans sequencing consortium"/>
            <person name="Sulson J.E."/>
            <person name="Waterston R."/>
        </authorList>
    </citation>
    <scope>NUCLEOTIDE SEQUENCE [LARGE SCALE GENOMIC DNA]</scope>
    <source>
        <strain evidence="2 3">Bristol N2</strain>
    </source>
</reference>
<dbReference type="Proteomes" id="UP000001940">
    <property type="component" value="Chromosome II"/>
</dbReference>
<dbReference type="Pfam" id="PF10326">
    <property type="entry name" value="7TM_GPCR_Str"/>
    <property type="match status" value="1"/>
</dbReference>
<dbReference type="WormBase" id="T01D1.5">
    <property type="protein sequence ID" value="CE50752"/>
    <property type="gene ID" value="WBGene00020150"/>
</dbReference>
<accession>A0A0K3AR48</accession>
<dbReference type="RefSeq" id="NP_001300590.1">
    <property type="nucleotide sequence ID" value="NM_001313661.1"/>
</dbReference>
<keyword evidence="2" id="KW-0675">Receptor</keyword>